<comment type="caution">
    <text evidence="3">The sequence shown here is derived from an EMBL/GenBank/DDBJ whole genome shotgun (WGS) entry which is preliminary data.</text>
</comment>
<dbReference type="GO" id="GO:0005737">
    <property type="term" value="C:cytoplasm"/>
    <property type="evidence" value="ECO:0007669"/>
    <property type="project" value="TreeGrafter"/>
</dbReference>
<dbReference type="Pfam" id="PF00226">
    <property type="entry name" value="DnaJ"/>
    <property type="match status" value="1"/>
</dbReference>
<dbReference type="OrthoDB" id="10250354at2759"/>
<evidence type="ECO:0000313" key="3">
    <source>
        <dbReference type="EMBL" id="KAF2874601.1"/>
    </source>
</evidence>
<evidence type="ECO:0000313" key="4">
    <source>
        <dbReference type="Proteomes" id="UP000481861"/>
    </source>
</evidence>
<feature type="region of interest" description="Disordered" evidence="1">
    <location>
        <begin position="697"/>
        <end position="724"/>
    </location>
</feature>
<dbReference type="SUPFAM" id="SSF46565">
    <property type="entry name" value="Chaperone J-domain"/>
    <property type="match status" value="1"/>
</dbReference>
<accession>A0A7C8MDY2</accession>
<gene>
    <name evidence="3" type="ORF">BDV95DRAFT_627224</name>
</gene>
<name>A0A7C8MDY2_9PLEO</name>
<organism evidence="3 4">
    <name type="scientific">Massariosphaeria phaeospora</name>
    <dbReference type="NCBI Taxonomy" id="100035"/>
    <lineage>
        <taxon>Eukaryota</taxon>
        <taxon>Fungi</taxon>
        <taxon>Dikarya</taxon>
        <taxon>Ascomycota</taxon>
        <taxon>Pezizomycotina</taxon>
        <taxon>Dothideomycetes</taxon>
        <taxon>Pleosporomycetidae</taxon>
        <taxon>Pleosporales</taxon>
        <taxon>Pleosporales incertae sedis</taxon>
        <taxon>Massariosphaeria</taxon>
    </lineage>
</organism>
<dbReference type="InterPro" id="IPR036869">
    <property type="entry name" value="J_dom_sf"/>
</dbReference>
<dbReference type="SMART" id="SM00271">
    <property type="entry name" value="DnaJ"/>
    <property type="match status" value="1"/>
</dbReference>
<evidence type="ECO:0000256" key="1">
    <source>
        <dbReference type="SAM" id="MobiDB-lite"/>
    </source>
</evidence>
<dbReference type="InterPro" id="IPR051964">
    <property type="entry name" value="Chaperone_stress_response"/>
</dbReference>
<dbReference type="PROSITE" id="PS50076">
    <property type="entry name" value="DNAJ_2"/>
    <property type="match status" value="1"/>
</dbReference>
<proteinExistence type="predicted"/>
<feature type="region of interest" description="Disordered" evidence="1">
    <location>
        <begin position="69"/>
        <end position="593"/>
    </location>
</feature>
<dbReference type="PRINTS" id="PR00625">
    <property type="entry name" value="JDOMAIN"/>
</dbReference>
<feature type="compositionally biased region" description="Pro residues" evidence="1">
    <location>
        <begin position="485"/>
        <end position="511"/>
    </location>
</feature>
<dbReference type="InterPro" id="IPR018253">
    <property type="entry name" value="DnaJ_domain_CS"/>
</dbReference>
<feature type="compositionally biased region" description="Basic and acidic residues" evidence="1">
    <location>
        <begin position="185"/>
        <end position="197"/>
    </location>
</feature>
<keyword evidence="4" id="KW-1185">Reference proteome</keyword>
<feature type="domain" description="J" evidence="2">
    <location>
        <begin position="9"/>
        <end position="75"/>
    </location>
</feature>
<dbReference type="PANTHER" id="PTHR44029:SF1">
    <property type="entry name" value="DNAJ HOMOLOG SUBFAMILY C MEMBER 21"/>
    <property type="match status" value="1"/>
</dbReference>
<dbReference type="PROSITE" id="PS00636">
    <property type="entry name" value="DNAJ_1"/>
    <property type="match status" value="1"/>
</dbReference>
<dbReference type="Gene3D" id="1.10.287.110">
    <property type="entry name" value="DnaJ domain"/>
    <property type="match status" value="1"/>
</dbReference>
<feature type="compositionally biased region" description="Pro residues" evidence="1">
    <location>
        <begin position="85"/>
        <end position="99"/>
    </location>
</feature>
<dbReference type="CDD" id="cd06257">
    <property type="entry name" value="DnaJ"/>
    <property type="match status" value="1"/>
</dbReference>
<feature type="compositionally biased region" description="Pro residues" evidence="1">
    <location>
        <begin position="113"/>
        <end position="160"/>
    </location>
</feature>
<dbReference type="InterPro" id="IPR001623">
    <property type="entry name" value="DnaJ_domain"/>
</dbReference>
<feature type="compositionally biased region" description="Polar residues" evidence="1">
    <location>
        <begin position="453"/>
        <end position="465"/>
    </location>
</feature>
<sequence length="835" mass="91198">MVKADATQNYYADLGVSPHADETEIRKAFRQAALKCHPDRNPGRENECVPAFQRIQTAHEVLSDAAQRAKYDNERKKFRNLNIPPFNPSNPRTRPPPPHRNAYATTSPNNPYFRPPPPKATPQRPPPPKTTPQRPPPPKAAPQRPPPPKGPPPRPPPPQSHPTYTYDERFANKNFWPPPPPTAQRPDKKAKDAEDRANVANAWKNLRSKHNKETHPPNANNPNNPNGAPFGRATSTRVPSSRKGFDPGTPGGDEGQARSAYRSNYQRPAPSPPLFDPDGQAEGHDVPYAEGNRVRTPYFSAAAGERTSKFGEGTSRSASMRNSPTTPHRPKSSTDSGSPSDSGRRKQRASYGGHNPNLFGQMRSDSSDTESESEVFQSESKKRGAPAPKANPDHQQWPFGALPPGGFGTRKPATTPDAFKSKSEENINLKFSPSDWHGKFKGAPEYFAPSNIRKGSSSKSRTSPTRGRPSQRAAAEKNQPFRQSQPPPPVSPMSPPQSSSMPPPPPQPPLKTPTAFPSGAGSFPRQYTFSEEDWSETFKEPNWVFGSTVKETSPRRGPASTRRPKNPVRKPTLASAGNVGAGGQNERSRPKFQATAEEATFGDEDAMDIDTSTPPVENVTATGLGDRTAFASAPDHTATGIGGFSNGFTPAKSSTPNSQLPEPGLNGIFALGNVEPLQPSAGSGGLSGIGVLKDTLPFKSQPSSSHPTKPATAQKLKYPSVPGPPPLPTTISLESADYYFTQMEGYVRQYMEYNKTMTAHFASRNAELEGLDNAFIHSRGETTQKLGFASYLNRMKEDEEILTTWRVAQEMHIKTMEKCEEMRNKTIKLYSNPVN</sequence>
<dbReference type="AlphaFoldDB" id="A0A7C8MDY2"/>
<reference evidence="3 4" key="1">
    <citation type="submission" date="2020-01" db="EMBL/GenBank/DDBJ databases">
        <authorList>
            <consortium name="DOE Joint Genome Institute"/>
            <person name="Haridas S."/>
            <person name="Albert R."/>
            <person name="Binder M."/>
            <person name="Bloem J."/>
            <person name="Labutti K."/>
            <person name="Salamov A."/>
            <person name="Andreopoulos B."/>
            <person name="Baker S.E."/>
            <person name="Barry K."/>
            <person name="Bills G."/>
            <person name="Bluhm B.H."/>
            <person name="Cannon C."/>
            <person name="Castanera R."/>
            <person name="Culley D.E."/>
            <person name="Daum C."/>
            <person name="Ezra D."/>
            <person name="Gonzalez J.B."/>
            <person name="Henrissat B."/>
            <person name="Kuo A."/>
            <person name="Liang C."/>
            <person name="Lipzen A."/>
            <person name="Lutzoni F."/>
            <person name="Magnuson J."/>
            <person name="Mondo S."/>
            <person name="Nolan M."/>
            <person name="Ohm R."/>
            <person name="Pangilinan J."/>
            <person name="Park H.-J.H."/>
            <person name="Ramirez L."/>
            <person name="Alfaro M."/>
            <person name="Sun H."/>
            <person name="Tritt A."/>
            <person name="Yoshinaga Y."/>
            <person name="Zwiers L.-H.L."/>
            <person name="Turgeon B.G."/>
            <person name="Goodwin S.B."/>
            <person name="Spatafora J.W."/>
            <person name="Crous P.W."/>
            <person name="Grigoriev I.V."/>
        </authorList>
    </citation>
    <scope>NUCLEOTIDE SEQUENCE [LARGE SCALE GENOMIC DNA]</scope>
    <source>
        <strain evidence="3 4">CBS 611.86</strain>
    </source>
</reference>
<dbReference type="EMBL" id="JAADJZ010000006">
    <property type="protein sequence ID" value="KAF2874601.1"/>
    <property type="molecule type" value="Genomic_DNA"/>
</dbReference>
<dbReference type="PANTHER" id="PTHR44029">
    <property type="entry name" value="DNAJ HOMOLOG SUBFAMILY C MEMBER 21"/>
    <property type="match status" value="1"/>
</dbReference>
<protein>
    <recommendedName>
        <fullName evidence="2">J domain-containing protein</fullName>
    </recommendedName>
</protein>
<feature type="compositionally biased region" description="Polar residues" evidence="1">
    <location>
        <begin position="314"/>
        <end position="326"/>
    </location>
</feature>
<evidence type="ECO:0000259" key="2">
    <source>
        <dbReference type="PROSITE" id="PS50076"/>
    </source>
</evidence>
<dbReference type="Proteomes" id="UP000481861">
    <property type="component" value="Unassembled WGS sequence"/>
</dbReference>
<feature type="compositionally biased region" description="Polar residues" evidence="1">
    <location>
        <begin position="698"/>
        <end position="707"/>
    </location>
</feature>
<feature type="compositionally biased region" description="Low complexity" evidence="1">
    <location>
        <begin position="216"/>
        <end position="229"/>
    </location>
</feature>